<evidence type="ECO:0000313" key="2">
    <source>
        <dbReference type="EMBL" id="VUX29847.1"/>
    </source>
</evidence>
<feature type="compositionally biased region" description="Basic and acidic residues" evidence="1">
    <location>
        <begin position="51"/>
        <end position="68"/>
    </location>
</feature>
<sequence length="76" mass="8398">MGSLTGETRMAFMVGVWAGMHPECVHCTVRQLEQAQAEVPAGSRRRAGRRIPSDARKGTEARWQESKKHSMTVTGT</sequence>
<protein>
    <submittedName>
        <fullName evidence="2">Uncharacterized protein</fullName>
    </submittedName>
</protein>
<name>A0A564VC22_BIFLI</name>
<dbReference type="EMBL" id="CABHNT010000006">
    <property type="protein sequence ID" value="VUX29847.1"/>
    <property type="molecule type" value="Genomic_DNA"/>
</dbReference>
<evidence type="ECO:0000256" key="1">
    <source>
        <dbReference type="SAM" id="MobiDB-lite"/>
    </source>
</evidence>
<gene>
    <name evidence="2" type="ORF">BLJG463_00447</name>
</gene>
<proteinExistence type="predicted"/>
<accession>A0A564VC22</accession>
<feature type="region of interest" description="Disordered" evidence="1">
    <location>
        <begin position="36"/>
        <end position="76"/>
    </location>
</feature>
<evidence type="ECO:0000313" key="3">
    <source>
        <dbReference type="Proteomes" id="UP000345266"/>
    </source>
</evidence>
<dbReference type="RefSeq" id="WP_144098750.1">
    <property type="nucleotide sequence ID" value="NZ_CABHND010000002.1"/>
</dbReference>
<dbReference type="Proteomes" id="UP000345266">
    <property type="component" value="Unassembled WGS sequence"/>
</dbReference>
<organism evidence="2 3">
    <name type="scientific">Bifidobacterium longum subsp. infantis</name>
    <dbReference type="NCBI Taxonomy" id="1682"/>
    <lineage>
        <taxon>Bacteria</taxon>
        <taxon>Bacillati</taxon>
        <taxon>Actinomycetota</taxon>
        <taxon>Actinomycetes</taxon>
        <taxon>Bifidobacteriales</taxon>
        <taxon>Bifidobacteriaceae</taxon>
        <taxon>Bifidobacterium</taxon>
    </lineage>
</organism>
<dbReference type="AlphaFoldDB" id="A0A564VC22"/>
<reference evidence="2 3" key="1">
    <citation type="submission" date="2019-07" db="EMBL/GenBank/DDBJ databases">
        <authorList>
            <person name="Hibberd C M."/>
            <person name="Gehrig L. J."/>
            <person name="Chang H.-W."/>
            <person name="Venkatesh S."/>
        </authorList>
    </citation>
    <scope>NUCLEOTIDE SEQUENCE [LARGE SCALE GENOMIC DNA]</scope>
    <source>
        <strain evidence="2">Bifidobacterium_longum_subsp_infantis_JG_Bg463</strain>
    </source>
</reference>